<keyword evidence="1" id="KW-0966">Cell projection</keyword>
<keyword evidence="1" id="KW-0282">Flagellum</keyword>
<proteinExistence type="predicted"/>
<dbReference type="EMBL" id="CP003235">
    <property type="protein sequence ID" value="AFC29822.1"/>
    <property type="molecule type" value="Genomic_DNA"/>
</dbReference>
<sequence length="134" mass="15486">MTMLKVAHCSGCGQVYQKNIRNLCQDCCRSLDDELDRCESYLRRNRRATTEQLREATGVPVKKITAFLKENRLHLASYPNLTYPCNSCQAPIRQHHLCCSCRVRIISDLHILKEQESKKASRPSAFQIRNAAYR</sequence>
<accession>H6NMF6</accession>
<name>H6NMF6_9BACL</name>
<dbReference type="STRING" id="1116391.PM3016_2952"/>
<evidence type="ECO:0000313" key="1">
    <source>
        <dbReference type="EMBL" id="AFC29822.1"/>
    </source>
</evidence>
<dbReference type="AlphaFoldDB" id="H6NMF6"/>
<dbReference type="KEGG" id="pmq:PM3016_2952"/>
<gene>
    <name evidence="1" type="ORF">PM3016_2952</name>
</gene>
<reference evidence="1" key="1">
    <citation type="journal article" date="2012" name="J. Bacteriol.">
        <title>Complete Genome Sequence of Paenibacillus mucilaginosus 3016, a Bacterium Functional as Microbial Fertilizer.</title>
        <authorList>
            <person name="Ma M."/>
            <person name="Wang Z."/>
            <person name="Li L."/>
            <person name="Jiang X."/>
            <person name="Guan D."/>
            <person name="Cao F."/>
            <person name="Chen H."/>
            <person name="Wang X."/>
            <person name="Shen D."/>
            <person name="Du B."/>
            <person name="Li J."/>
        </authorList>
    </citation>
    <scope>NUCLEOTIDE SEQUENCE [LARGE SCALE GENOMIC DNA]</scope>
    <source>
        <strain evidence="1">3016</strain>
    </source>
</reference>
<keyword evidence="1" id="KW-0969">Cilium</keyword>
<keyword evidence="2" id="KW-1185">Reference proteome</keyword>
<dbReference type="RefSeq" id="WP_014370009.1">
    <property type="nucleotide sequence ID" value="NC_016935.1"/>
</dbReference>
<dbReference type="HOGENOM" id="CLU_137779_1_0_9"/>
<evidence type="ECO:0000313" key="2">
    <source>
        <dbReference type="Proteomes" id="UP000007523"/>
    </source>
</evidence>
<protein>
    <submittedName>
        <fullName evidence="1">Flagellar protein</fullName>
    </submittedName>
</protein>
<dbReference type="Proteomes" id="UP000007523">
    <property type="component" value="Chromosome"/>
</dbReference>
<organism evidence="1 2">
    <name type="scientific">Paenibacillus mucilaginosus 3016</name>
    <dbReference type="NCBI Taxonomy" id="1116391"/>
    <lineage>
        <taxon>Bacteria</taxon>
        <taxon>Bacillati</taxon>
        <taxon>Bacillota</taxon>
        <taxon>Bacilli</taxon>
        <taxon>Bacillales</taxon>
        <taxon>Paenibacillaceae</taxon>
        <taxon>Paenibacillus</taxon>
    </lineage>
</organism>